<dbReference type="AlphaFoldDB" id="A0ABD0JXZ1"/>
<organism evidence="2 3">
    <name type="scientific">Batillaria attramentaria</name>
    <dbReference type="NCBI Taxonomy" id="370345"/>
    <lineage>
        <taxon>Eukaryota</taxon>
        <taxon>Metazoa</taxon>
        <taxon>Spiralia</taxon>
        <taxon>Lophotrochozoa</taxon>
        <taxon>Mollusca</taxon>
        <taxon>Gastropoda</taxon>
        <taxon>Caenogastropoda</taxon>
        <taxon>Sorbeoconcha</taxon>
        <taxon>Cerithioidea</taxon>
        <taxon>Batillariidae</taxon>
        <taxon>Batillaria</taxon>
    </lineage>
</organism>
<gene>
    <name evidence="2" type="ORF">BaRGS_00029342</name>
</gene>
<dbReference type="Proteomes" id="UP001519460">
    <property type="component" value="Unassembled WGS sequence"/>
</dbReference>
<dbReference type="EMBL" id="JACVVK020000303">
    <property type="protein sequence ID" value="KAK7479425.1"/>
    <property type="molecule type" value="Genomic_DNA"/>
</dbReference>
<feature type="coiled-coil region" evidence="1">
    <location>
        <begin position="271"/>
        <end position="327"/>
    </location>
</feature>
<evidence type="ECO:0000313" key="3">
    <source>
        <dbReference type="Proteomes" id="UP001519460"/>
    </source>
</evidence>
<feature type="coiled-coil region" evidence="1">
    <location>
        <begin position="158"/>
        <end position="238"/>
    </location>
</feature>
<accession>A0ABD0JXZ1</accession>
<evidence type="ECO:0000256" key="1">
    <source>
        <dbReference type="SAM" id="Coils"/>
    </source>
</evidence>
<protein>
    <submittedName>
        <fullName evidence="2">Uncharacterized protein</fullName>
    </submittedName>
</protein>
<feature type="coiled-coil region" evidence="1">
    <location>
        <begin position="7"/>
        <end position="68"/>
    </location>
</feature>
<sequence>MEVSFLVETMETEIRDQAEDLQELNTELTDLKEKTLGFKLVDTNLLRIQELTGRVDELEAKGDNLTEATESQKLLDDARDKTQQESLQSLHDTMNDLKEKTHQEVQAGLDNLNNKLNEMTQTLTQHQTTDTQHSSSIDDILRRLNDVEKASERQTIVNGNLQNELSKLQEVSEQQKITISSLEQEIAEMKKADEALKTANEALSQTLEDVQASSHTEHEELREKTNILTSRLNNEEQTRANTSATLKNQLEAISETLTLNTEQQTLKFSGLQQEITELQKASEELITVNRTLTLQLEDVQESTQEFYEELREKTNRLTNRVQTEERIRANSSATVQNQLNGISHTLTLNTHQQNVKVSALQQEITELKEADEALKQQMRP</sequence>
<keyword evidence="3" id="KW-1185">Reference proteome</keyword>
<feature type="coiled-coil region" evidence="1">
    <location>
        <begin position="102"/>
        <end position="129"/>
    </location>
</feature>
<evidence type="ECO:0000313" key="2">
    <source>
        <dbReference type="EMBL" id="KAK7479425.1"/>
    </source>
</evidence>
<proteinExistence type="predicted"/>
<comment type="caution">
    <text evidence="2">The sequence shown here is derived from an EMBL/GenBank/DDBJ whole genome shotgun (WGS) entry which is preliminary data.</text>
</comment>
<reference evidence="2 3" key="1">
    <citation type="journal article" date="2023" name="Sci. Data">
        <title>Genome assembly of the Korean intertidal mud-creeper Batillaria attramentaria.</title>
        <authorList>
            <person name="Patra A.K."/>
            <person name="Ho P.T."/>
            <person name="Jun S."/>
            <person name="Lee S.J."/>
            <person name="Kim Y."/>
            <person name="Won Y.J."/>
        </authorList>
    </citation>
    <scope>NUCLEOTIDE SEQUENCE [LARGE SCALE GENOMIC DNA]</scope>
    <source>
        <strain evidence="2">Wonlab-2016</strain>
    </source>
</reference>
<keyword evidence="1" id="KW-0175">Coiled coil</keyword>
<name>A0ABD0JXZ1_9CAEN</name>